<dbReference type="Proteomes" id="UP000185725">
    <property type="component" value="Unassembled WGS sequence"/>
</dbReference>
<dbReference type="EMBL" id="UFVS01000002">
    <property type="protein sequence ID" value="SUY53779.1"/>
    <property type="molecule type" value="Genomic_DNA"/>
</dbReference>
<dbReference type="OrthoDB" id="1259935at2"/>
<proteinExistence type="predicted"/>
<evidence type="ECO:0000313" key="4">
    <source>
        <dbReference type="Proteomes" id="UP000255231"/>
    </source>
</evidence>
<keyword evidence="3" id="KW-1185">Reference proteome</keyword>
<reference evidence="2 4" key="2">
    <citation type="submission" date="2018-06" db="EMBL/GenBank/DDBJ databases">
        <authorList>
            <consortium name="Pathogen Informatics"/>
            <person name="Doyle S."/>
        </authorList>
    </citation>
    <scope>NUCLEOTIDE SEQUENCE [LARGE SCALE GENOMIC DNA]</scope>
    <source>
        <strain evidence="2 4">NCTC13560</strain>
    </source>
</reference>
<dbReference type="AlphaFoldDB" id="A0A381JT51"/>
<dbReference type="EMBL" id="FTMF01000005">
    <property type="protein sequence ID" value="SIQ46158.1"/>
    <property type="molecule type" value="Genomic_DNA"/>
</dbReference>
<evidence type="ECO:0000313" key="3">
    <source>
        <dbReference type="Proteomes" id="UP000185725"/>
    </source>
</evidence>
<protein>
    <submittedName>
        <fullName evidence="2">Uncharacterized protein</fullName>
    </submittedName>
</protein>
<sequence length="168" mass="19487">MKNTFLIFIVLFCFMNCSVKKHYLSTLENIKIFPANKADSAKIDAYNDAGNRQAEECLKLKNVICIDDSSNMYLHAQFPKGVYNFRIILFNNFKLPKDALEGENRIRITVGTNNTIDNIEILKYTDENTRKAIEDVFRLKELNTWKSAKIYGIPVKEQFEISIFVTNK</sequence>
<gene>
    <name evidence="2" type="ORF">NCTC13560_03730</name>
    <name evidence="1" type="ORF">SAMN05421682_105108</name>
</gene>
<dbReference type="Proteomes" id="UP000255231">
    <property type="component" value="Unassembled WGS sequence"/>
</dbReference>
<evidence type="ECO:0000313" key="2">
    <source>
        <dbReference type="EMBL" id="SUY53779.1"/>
    </source>
</evidence>
<organism evidence="2 4">
    <name type="scientific">Chryseobacterium indoltheticum</name>
    <dbReference type="NCBI Taxonomy" id="254"/>
    <lineage>
        <taxon>Bacteria</taxon>
        <taxon>Pseudomonadati</taxon>
        <taxon>Bacteroidota</taxon>
        <taxon>Flavobacteriia</taxon>
        <taxon>Flavobacteriales</taxon>
        <taxon>Weeksellaceae</taxon>
        <taxon>Chryseobacterium group</taxon>
        <taxon>Chryseobacterium</taxon>
    </lineage>
</organism>
<evidence type="ECO:0000313" key="1">
    <source>
        <dbReference type="EMBL" id="SIQ46158.1"/>
    </source>
</evidence>
<dbReference type="GeneID" id="303675741"/>
<dbReference type="RefSeq" id="WP_123890156.1">
    <property type="nucleotide sequence ID" value="NZ_CP033929.1"/>
</dbReference>
<accession>A0A381JT51</accession>
<reference evidence="1 3" key="1">
    <citation type="submission" date="2017-01" db="EMBL/GenBank/DDBJ databases">
        <authorList>
            <person name="Varghese N."/>
            <person name="Submissions S."/>
        </authorList>
    </citation>
    <scope>NUCLEOTIDE SEQUENCE [LARGE SCALE GENOMIC DNA]</scope>
    <source>
        <strain evidence="1 3">ATCC 27950</strain>
    </source>
</reference>
<name>A0A381JT51_9FLAO</name>